<dbReference type="EMBL" id="PFOH01000041">
    <property type="protein sequence ID" value="PIZ69420.1"/>
    <property type="molecule type" value="Genomic_DNA"/>
</dbReference>
<name>A0A2M7UDW3_9BACT</name>
<dbReference type="Proteomes" id="UP000231688">
    <property type="component" value="Unassembled WGS sequence"/>
</dbReference>
<accession>A0A2M7UDW3</accession>
<gene>
    <name evidence="1" type="ORF">COY10_01550</name>
</gene>
<dbReference type="AlphaFoldDB" id="A0A2M7UDW3"/>
<proteinExistence type="predicted"/>
<protein>
    <submittedName>
        <fullName evidence="1">Uncharacterized protein</fullName>
    </submittedName>
</protein>
<reference evidence="2" key="1">
    <citation type="submission" date="2017-09" db="EMBL/GenBank/DDBJ databases">
        <title>Depth-based differentiation of microbial function through sediment-hosted aquifers and enrichment of novel symbionts in the deep terrestrial subsurface.</title>
        <authorList>
            <person name="Probst A.J."/>
            <person name="Ladd B."/>
            <person name="Jarett J.K."/>
            <person name="Geller-Mcgrath D.E."/>
            <person name="Sieber C.M.K."/>
            <person name="Emerson J.B."/>
            <person name="Anantharaman K."/>
            <person name="Thomas B.C."/>
            <person name="Malmstrom R."/>
            <person name="Stieglmeier M."/>
            <person name="Klingl A."/>
            <person name="Woyke T."/>
            <person name="Ryan C.M."/>
            <person name="Banfield J.F."/>
        </authorList>
    </citation>
    <scope>NUCLEOTIDE SEQUENCE [LARGE SCALE GENOMIC DNA]</scope>
</reference>
<comment type="caution">
    <text evidence="1">The sequence shown here is derived from an EMBL/GenBank/DDBJ whole genome shotgun (WGS) entry which is preliminary data.</text>
</comment>
<evidence type="ECO:0000313" key="1">
    <source>
        <dbReference type="EMBL" id="PIZ69420.1"/>
    </source>
</evidence>
<organism evidence="1 2">
    <name type="scientific">Candidatus Portnoybacteria bacterium CG_4_10_14_0_2_um_filter_43_36</name>
    <dbReference type="NCBI Taxonomy" id="1974798"/>
    <lineage>
        <taxon>Bacteria</taxon>
        <taxon>Candidatus Portnoyibacteriota</taxon>
    </lineage>
</organism>
<evidence type="ECO:0000313" key="2">
    <source>
        <dbReference type="Proteomes" id="UP000231688"/>
    </source>
</evidence>
<sequence length="62" mass="7378">MISIISIHCKLRRYPLAKKNSRFNSKTPIMTKDIYNFSDYSRHFIQRVNNGKFTIIVKLTDN</sequence>